<accession>A0A4Q1DBB1</accession>
<dbReference type="RefSeq" id="WP_129001816.1">
    <property type="nucleotide sequence ID" value="NZ_SDHZ01000001.1"/>
</dbReference>
<evidence type="ECO:0000256" key="1">
    <source>
        <dbReference type="ARBA" id="ARBA00001947"/>
    </source>
</evidence>
<dbReference type="Pfam" id="PF08240">
    <property type="entry name" value="ADH_N"/>
    <property type="match status" value="1"/>
</dbReference>
<dbReference type="SMART" id="SM00829">
    <property type="entry name" value="PKS_ER"/>
    <property type="match status" value="1"/>
</dbReference>
<dbReference type="GO" id="GO:0008270">
    <property type="term" value="F:zinc ion binding"/>
    <property type="evidence" value="ECO:0007669"/>
    <property type="project" value="InterPro"/>
</dbReference>
<dbReference type="InterPro" id="IPR020843">
    <property type="entry name" value="ER"/>
</dbReference>
<gene>
    <name evidence="9" type="ORF">ESB13_04440</name>
</gene>
<dbReference type="OrthoDB" id="9806940at2"/>
<feature type="domain" description="Enoyl reductase (ER)" evidence="8">
    <location>
        <begin position="11"/>
        <end position="351"/>
    </location>
</feature>
<dbReference type="PANTHER" id="PTHR43161:SF26">
    <property type="entry name" value="GALACTITOL 1-PHOSPHATE 5-DEHYDROGENASE"/>
    <property type="match status" value="1"/>
</dbReference>
<keyword evidence="10" id="KW-1185">Reference proteome</keyword>
<dbReference type="PANTHER" id="PTHR43161">
    <property type="entry name" value="SORBITOL DEHYDROGENASE"/>
    <property type="match status" value="1"/>
</dbReference>
<comment type="caution">
    <text evidence="9">The sequence shown here is derived from an EMBL/GenBank/DDBJ whole genome shotgun (WGS) entry which is preliminary data.</text>
</comment>
<dbReference type="Pfam" id="PF00107">
    <property type="entry name" value="ADH_zinc_N"/>
    <property type="match status" value="1"/>
</dbReference>
<organism evidence="9 10">
    <name type="scientific">Filimonas effusa</name>
    <dbReference type="NCBI Taxonomy" id="2508721"/>
    <lineage>
        <taxon>Bacteria</taxon>
        <taxon>Pseudomonadati</taxon>
        <taxon>Bacteroidota</taxon>
        <taxon>Chitinophagia</taxon>
        <taxon>Chitinophagales</taxon>
        <taxon>Chitinophagaceae</taxon>
        <taxon>Filimonas</taxon>
    </lineage>
</organism>
<keyword evidence="6" id="KW-0520">NAD</keyword>
<dbReference type="GO" id="GO:0016616">
    <property type="term" value="F:oxidoreductase activity, acting on the CH-OH group of donors, NAD or NADP as acceptor"/>
    <property type="evidence" value="ECO:0007669"/>
    <property type="project" value="UniProtKB-ARBA"/>
</dbReference>
<dbReference type="PROSITE" id="PS00059">
    <property type="entry name" value="ADH_ZINC"/>
    <property type="match status" value="1"/>
</dbReference>
<keyword evidence="4 7" id="KW-0862">Zinc</keyword>
<reference evidence="9 10" key="1">
    <citation type="submission" date="2019-01" db="EMBL/GenBank/DDBJ databases">
        <title>Filimonas sp. strain TTM-71.</title>
        <authorList>
            <person name="Chen W.-M."/>
        </authorList>
    </citation>
    <scope>NUCLEOTIDE SEQUENCE [LARGE SCALE GENOMIC DNA]</scope>
    <source>
        <strain evidence="9 10">TTM-71</strain>
    </source>
</reference>
<dbReference type="CDD" id="cd08233">
    <property type="entry name" value="butanediol_DH_like"/>
    <property type="match status" value="1"/>
</dbReference>
<dbReference type="SUPFAM" id="SSF50129">
    <property type="entry name" value="GroES-like"/>
    <property type="match status" value="1"/>
</dbReference>
<evidence type="ECO:0000313" key="10">
    <source>
        <dbReference type="Proteomes" id="UP000290545"/>
    </source>
</evidence>
<dbReference type="InterPro" id="IPR013154">
    <property type="entry name" value="ADH-like_N"/>
</dbReference>
<dbReference type="InterPro" id="IPR002328">
    <property type="entry name" value="ADH_Zn_CS"/>
</dbReference>
<dbReference type="SUPFAM" id="SSF51735">
    <property type="entry name" value="NAD(P)-binding Rossmann-fold domains"/>
    <property type="match status" value="1"/>
</dbReference>
<dbReference type="FunFam" id="3.40.50.720:FF:000068">
    <property type="entry name" value="Sorbitol dehydrogenase"/>
    <property type="match status" value="1"/>
</dbReference>
<evidence type="ECO:0000256" key="5">
    <source>
        <dbReference type="ARBA" id="ARBA00023002"/>
    </source>
</evidence>
<dbReference type="Proteomes" id="UP000290545">
    <property type="component" value="Unassembled WGS sequence"/>
</dbReference>
<proteinExistence type="inferred from homology"/>
<dbReference type="EMBL" id="SDHZ01000001">
    <property type="protein sequence ID" value="RXK86065.1"/>
    <property type="molecule type" value="Genomic_DNA"/>
</dbReference>
<evidence type="ECO:0000256" key="4">
    <source>
        <dbReference type="ARBA" id="ARBA00022833"/>
    </source>
</evidence>
<evidence type="ECO:0000256" key="6">
    <source>
        <dbReference type="ARBA" id="ARBA00023027"/>
    </source>
</evidence>
<dbReference type="Gene3D" id="3.40.50.720">
    <property type="entry name" value="NAD(P)-binding Rossmann-like Domain"/>
    <property type="match status" value="1"/>
</dbReference>
<dbReference type="AlphaFoldDB" id="A0A4Q1DBB1"/>
<evidence type="ECO:0000259" key="8">
    <source>
        <dbReference type="SMART" id="SM00829"/>
    </source>
</evidence>
<name>A0A4Q1DBB1_9BACT</name>
<dbReference type="InterPro" id="IPR036291">
    <property type="entry name" value="NAD(P)-bd_dom_sf"/>
</dbReference>
<evidence type="ECO:0000313" key="9">
    <source>
        <dbReference type="EMBL" id="RXK86065.1"/>
    </source>
</evidence>
<evidence type="ECO:0000256" key="2">
    <source>
        <dbReference type="ARBA" id="ARBA00008072"/>
    </source>
</evidence>
<dbReference type="InterPro" id="IPR011032">
    <property type="entry name" value="GroES-like_sf"/>
</dbReference>
<evidence type="ECO:0000256" key="3">
    <source>
        <dbReference type="ARBA" id="ARBA00022723"/>
    </source>
</evidence>
<keyword evidence="5" id="KW-0560">Oxidoreductase</keyword>
<sequence length="356" mass="37837">MEMMKAARWHKAKDIRIEQVETPGKPAAHQIKIQVKFAGICGSDLHEYSHGPMLIPVEKPYALNGHQGTTTLGHEFSGVVEEVGDQVTRFKKGDRVVVEPLFRNPDSEFIPNGKYNLSEPLGFVGLTANGGFAKYVLVEDYMVYKIPDNVSFEQGAIVEPAAVAVYAVKNTGLEIGQNCVIFGAGPIGLLCLLAAKAAGAAKVIVVDVAEKRLEKAKELGADAVISGKEADVAGKVKAANGGEGLDVFIDAAGVQVTLDAGIQSLKNGGVALIVALFGKPATINAFDLVAREITLKGVIAYRNIFPEVINLIASGKLPVEKLVTSKIILDNIVNDGFEALLNNPSQVKILVDIEKG</sequence>
<keyword evidence="3 7" id="KW-0479">Metal-binding</keyword>
<dbReference type="InterPro" id="IPR013149">
    <property type="entry name" value="ADH-like_C"/>
</dbReference>
<dbReference type="Gene3D" id="3.90.180.10">
    <property type="entry name" value="Medium-chain alcohol dehydrogenases, catalytic domain"/>
    <property type="match status" value="1"/>
</dbReference>
<comment type="cofactor">
    <cofactor evidence="1 7">
        <name>Zn(2+)</name>
        <dbReference type="ChEBI" id="CHEBI:29105"/>
    </cofactor>
</comment>
<evidence type="ECO:0000256" key="7">
    <source>
        <dbReference type="RuleBase" id="RU361277"/>
    </source>
</evidence>
<protein>
    <submittedName>
        <fullName evidence="9">2,3-butanediol dehydrogenase</fullName>
    </submittedName>
</protein>
<comment type="similarity">
    <text evidence="2 7">Belongs to the zinc-containing alcohol dehydrogenase family.</text>
</comment>